<dbReference type="PANTHER" id="PTHR33383:SF1">
    <property type="entry name" value="MEMBRANE PROTEIN INSERTION EFFICIENCY FACTOR-RELATED"/>
    <property type="match status" value="1"/>
</dbReference>
<dbReference type="AlphaFoldDB" id="A0A1F6BJM1"/>
<dbReference type="NCBIfam" id="TIGR00278">
    <property type="entry name" value="membrane protein insertion efficiency factor YidD"/>
    <property type="match status" value="1"/>
</dbReference>
<dbReference type="GO" id="GO:0005886">
    <property type="term" value="C:plasma membrane"/>
    <property type="evidence" value="ECO:0007669"/>
    <property type="project" value="UniProtKB-SubCell"/>
</dbReference>
<keyword evidence="1" id="KW-1003">Cell membrane</keyword>
<reference evidence="2 3" key="1">
    <citation type="journal article" date="2016" name="Nat. Commun.">
        <title>Thousands of microbial genomes shed light on interconnected biogeochemical processes in an aquifer system.</title>
        <authorList>
            <person name="Anantharaman K."/>
            <person name="Brown C.T."/>
            <person name="Hug L.A."/>
            <person name="Sharon I."/>
            <person name="Castelle C.J."/>
            <person name="Probst A.J."/>
            <person name="Thomas B.C."/>
            <person name="Singh A."/>
            <person name="Wilkins M.J."/>
            <person name="Karaoz U."/>
            <person name="Brodie E.L."/>
            <person name="Williams K.H."/>
            <person name="Hubbard S.S."/>
            <person name="Banfield J.F."/>
        </authorList>
    </citation>
    <scope>NUCLEOTIDE SEQUENCE [LARGE SCALE GENOMIC DNA]</scope>
</reference>
<organism evidence="2 3">
    <name type="scientific">Candidatus Gottesmanbacteria bacterium RIFCSPLOWO2_01_FULL_42_22</name>
    <dbReference type="NCBI Taxonomy" id="1798391"/>
    <lineage>
        <taxon>Bacteria</taxon>
        <taxon>Candidatus Gottesmaniibacteriota</taxon>
    </lineage>
</organism>
<dbReference type="Proteomes" id="UP000176228">
    <property type="component" value="Unassembled WGS sequence"/>
</dbReference>
<dbReference type="InterPro" id="IPR002696">
    <property type="entry name" value="Membr_insert_effic_factor_YidD"/>
</dbReference>
<protein>
    <recommendedName>
        <fullName evidence="1">Putative membrane protein insertion efficiency factor</fullName>
    </recommendedName>
</protein>
<dbReference type="STRING" id="1798391.A2968_01305"/>
<accession>A0A1F6BJM1</accession>
<evidence type="ECO:0000313" key="3">
    <source>
        <dbReference type="Proteomes" id="UP000176228"/>
    </source>
</evidence>
<gene>
    <name evidence="2" type="ORF">A2968_01305</name>
</gene>
<proteinExistence type="inferred from homology"/>
<dbReference type="SMART" id="SM01234">
    <property type="entry name" value="Haemolytic"/>
    <property type="match status" value="1"/>
</dbReference>
<keyword evidence="1" id="KW-0472">Membrane</keyword>
<dbReference type="EMBL" id="MFJU01000006">
    <property type="protein sequence ID" value="OGG37121.1"/>
    <property type="molecule type" value="Genomic_DNA"/>
</dbReference>
<comment type="similarity">
    <text evidence="1">Belongs to the UPF0161 family.</text>
</comment>
<comment type="subcellular location">
    <subcellularLocation>
        <location evidence="1">Cell membrane</location>
        <topology evidence="1">Peripheral membrane protein</topology>
        <orientation evidence="1">Cytoplasmic side</orientation>
    </subcellularLocation>
</comment>
<evidence type="ECO:0000313" key="2">
    <source>
        <dbReference type="EMBL" id="OGG37121.1"/>
    </source>
</evidence>
<comment type="caution">
    <text evidence="2">The sequence shown here is derived from an EMBL/GenBank/DDBJ whole genome shotgun (WGS) entry which is preliminary data.</text>
</comment>
<dbReference type="HAMAP" id="MF_00386">
    <property type="entry name" value="UPF0161_YidD"/>
    <property type="match status" value="1"/>
</dbReference>
<dbReference type="Pfam" id="PF01809">
    <property type="entry name" value="YidD"/>
    <property type="match status" value="1"/>
</dbReference>
<evidence type="ECO:0000256" key="1">
    <source>
        <dbReference type="HAMAP-Rule" id="MF_00386"/>
    </source>
</evidence>
<comment type="function">
    <text evidence="1">Could be involved in insertion of integral membrane proteins into the membrane.</text>
</comment>
<name>A0A1F6BJM1_9BACT</name>
<sequence>MQKTILNFIRSYQKLKKYIPFMERSCRFQPACSTYTYQAIERYGTIKGLFLGVSRIIRCHPFSKGGFDPVK</sequence>
<dbReference type="PANTHER" id="PTHR33383">
    <property type="entry name" value="MEMBRANE PROTEIN INSERTION EFFICIENCY FACTOR-RELATED"/>
    <property type="match status" value="1"/>
</dbReference>